<organism evidence="1 2">
    <name type="scientific">Limosilactobacillus fermentum</name>
    <name type="common">Lactobacillus fermentum</name>
    <dbReference type="NCBI Taxonomy" id="1613"/>
    <lineage>
        <taxon>Bacteria</taxon>
        <taxon>Bacillati</taxon>
        <taxon>Bacillota</taxon>
        <taxon>Bacilli</taxon>
        <taxon>Lactobacillales</taxon>
        <taxon>Lactobacillaceae</taxon>
        <taxon>Limosilactobacillus</taxon>
    </lineage>
</organism>
<reference evidence="1 2" key="1">
    <citation type="submission" date="2021-01" db="EMBL/GenBank/DDBJ databases">
        <title>Development of a method for detection of lactic acid bacteria that cause putrefactive shochu mash.</title>
        <authorList>
            <person name="Takashita H."/>
            <person name="Fujihara E."/>
            <person name="Takayama K."/>
            <person name="Yamamoto H."/>
            <person name="Mizutani M."/>
            <person name="Kajiwara Y."/>
        </authorList>
    </citation>
    <scope>NUCLEOTIDE SEQUENCE [LARGE SCALE GENOMIC DNA]</scope>
    <source>
        <strain evidence="1 2">01-B1</strain>
    </source>
</reference>
<comment type="caution">
    <text evidence="1">The sequence shown here is derived from an EMBL/GenBank/DDBJ whole genome shotgun (WGS) entry which is preliminary data.</text>
</comment>
<proteinExistence type="predicted"/>
<dbReference type="Proteomes" id="UP000653631">
    <property type="component" value="Unassembled WGS sequence"/>
</dbReference>
<dbReference type="AlphaFoldDB" id="A0ABD0AL79"/>
<sequence>MEKWTSEETERRKCKRDKGLVDDGTNNCFCGQCGKVVQMTTYSQGGTATYPQETVDKFGMTC</sequence>
<evidence type="ECO:0000313" key="1">
    <source>
        <dbReference type="EMBL" id="GIC71722.1"/>
    </source>
</evidence>
<name>A0ABD0AL79_LIMFE</name>
<protein>
    <submittedName>
        <fullName evidence="1">Uncharacterized protein</fullName>
    </submittedName>
</protein>
<evidence type="ECO:0000313" key="2">
    <source>
        <dbReference type="Proteomes" id="UP000653631"/>
    </source>
</evidence>
<accession>A0ABD0AL79</accession>
<dbReference type="EMBL" id="BOLH01000006">
    <property type="protein sequence ID" value="GIC71722.1"/>
    <property type="molecule type" value="Genomic_DNA"/>
</dbReference>
<gene>
    <name evidence="1" type="ORF">LF01B1_07370</name>
</gene>